<reference evidence="1 2" key="1">
    <citation type="journal article" date="2016" name="Genome Biol. Evol.">
        <title>Divergent and convergent evolution of fungal pathogenicity.</title>
        <authorList>
            <person name="Shang Y."/>
            <person name="Xiao G."/>
            <person name="Zheng P."/>
            <person name="Cen K."/>
            <person name="Zhan S."/>
            <person name="Wang C."/>
        </authorList>
    </citation>
    <scope>NUCLEOTIDE SEQUENCE [LARGE SCALE GENOMIC DNA]</scope>
    <source>
        <strain evidence="1 2">ARSEF 2679</strain>
    </source>
</reference>
<dbReference type="EMBL" id="AZHB01000027">
    <property type="protein sequence ID" value="OAA54875.1"/>
    <property type="molecule type" value="Genomic_DNA"/>
</dbReference>
<dbReference type="RefSeq" id="XP_018701019.1">
    <property type="nucleotide sequence ID" value="XM_018851749.1"/>
</dbReference>
<dbReference type="STRING" id="1081104.A0A162IBS6"/>
<comment type="caution">
    <text evidence="1">The sequence shown here is derived from an EMBL/GenBank/DDBJ whole genome shotgun (WGS) entry which is preliminary data.</text>
</comment>
<keyword evidence="2" id="KW-1185">Reference proteome</keyword>
<protein>
    <submittedName>
        <fullName evidence="1">Uncharacterized protein</fullName>
    </submittedName>
</protein>
<proteinExistence type="predicted"/>
<sequence length="281" mass="31667">MDADTFLGRDKLRVATSSELVPGSSTSSVLCIPRLRFWLLDEQLLTGTQPQPRDSLLWSFASLAAVDAASIYAASVYRPVSSALQPTAALRQPSFSQKSSQHRHRSPRNAIAYQKQRYETGVTSWQLVFTRKQLVYQLTLLRPHRVACQLEFHVATELAAWELKRLGPITIDKRAPPKAPIEPASFRRRQANRTGYDGRRGVASADTPLWSHSRRWTSGEKKELMAYQKMRQNIHYIGADGSPFVPQNAAELAALKITMAEERQRIIAVKVERLTAELSNK</sequence>
<evidence type="ECO:0000313" key="1">
    <source>
        <dbReference type="EMBL" id="OAA54875.1"/>
    </source>
</evidence>
<dbReference type="Proteomes" id="UP000076744">
    <property type="component" value="Unassembled WGS sequence"/>
</dbReference>
<dbReference type="AlphaFoldDB" id="A0A162IBS6"/>
<dbReference type="OrthoDB" id="4870389at2759"/>
<name>A0A162IBS6_CORFA</name>
<dbReference type="GeneID" id="30024438"/>
<gene>
    <name evidence="1" type="ORF">ISF_08146</name>
</gene>
<evidence type="ECO:0000313" key="2">
    <source>
        <dbReference type="Proteomes" id="UP000076744"/>
    </source>
</evidence>
<accession>A0A162IBS6</accession>
<organism evidence="1 2">
    <name type="scientific">Cordyceps fumosorosea (strain ARSEF 2679)</name>
    <name type="common">Isaria fumosorosea</name>
    <dbReference type="NCBI Taxonomy" id="1081104"/>
    <lineage>
        <taxon>Eukaryota</taxon>
        <taxon>Fungi</taxon>
        <taxon>Dikarya</taxon>
        <taxon>Ascomycota</taxon>
        <taxon>Pezizomycotina</taxon>
        <taxon>Sordariomycetes</taxon>
        <taxon>Hypocreomycetidae</taxon>
        <taxon>Hypocreales</taxon>
        <taxon>Cordycipitaceae</taxon>
        <taxon>Cordyceps</taxon>
    </lineage>
</organism>